<dbReference type="Pfam" id="PF07690">
    <property type="entry name" value="MFS_1"/>
    <property type="match status" value="1"/>
</dbReference>
<evidence type="ECO:0008006" key="7">
    <source>
        <dbReference type="Google" id="ProtNLM"/>
    </source>
</evidence>
<feature type="transmembrane region" description="Helical" evidence="4">
    <location>
        <begin position="322"/>
        <end position="342"/>
    </location>
</feature>
<dbReference type="InterPro" id="IPR036259">
    <property type="entry name" value="MFS_trans_sf"/>
</dbReference>
<dbReference type="EnsemblMetazoa" id="tetur21g00410.1">
    <property type="protein sequence ID" value="tetur21g00410.1"/>
    <property type="gene ID" value="tetur21g00410"/>
</dbReference>
<proteinExistence type="predicted"/>
<feature type="transmembrane region" description="Helical" evidence="4">
    <location>
        <begin position="255"/>
        <end position="279"/>
    </location>
</feature>
<gene>
    <name evidence="5" type="primary">107367307</name>
</gene>
<reference evidence="5" key="2">
    <citation type="submission" date="2015-06" db="UniProtKB">
        <authorList>
            <consortium name="EnsemblMetazoa"/>
        </authorList>
    </citation>
    <scope>IDENTIFICATION</scope>
</reference>
<feature type="transmembrane region" description="Helical" evidence="4">
    <location>
        <begin position="410"/>
        <end position="436"/>
    </location>
</feature>
<feature type="transmembrane region" description="Helical" evidence="4">
    <location>
        <begin position="291"/>
        <end position="310"/>
    </location>
</feature>
<evidence type="ECO:0000256" key="2">
    <source>
        <dbReference type="ARBA" id="ARBA00022989"/>
    </source>
</evidence>
<dbReference type="eggNOG" id="ENOG502QRVK">
    <property type="taxonomic scope" value="Eukaryota"/>
</dbReference>
<feature type="transmembrane region" description="Helical" evidence="4">
    <location>
        <begin position="200"/>
        <end position="221"/>
    </location>
</feature>
<dbReference type="HOGENOM" id="CLU_028923_2_1_1"/>
<evidence type="ECO:0000256" key="1">
    <source>
        <dbReference type="ARBA" id="ARBA00022692"/>
    </source>
</evidence>
<dbReference type="Proteomes" id="UP000015104">
    <property type="component" value="Unassembled WGS sequence"/>
</dbReference>
<keyword evidence="2 4" id="KW-1133">Transmembrane helix</keyword>
<feature type="transmembrane region" description="Helical" evidence="4">
    <location>
        <begin position="12"/>
        <end position="34"/>
    </location>
</feature>
<dbReference type="EMBL" id="CAEY01000545">
    <property type="status" value="NOT_ANNOTATED_CDS"/>
    <property type="molecule type" value="Genomic_DNA"/>
</dbReference>
<evidence type="ECO:0000313" key="6">
    <source>
        <dbReference type="Proteomes" id="UP000015104"/>
    </source>
</evidence>
<keyword evidence="3 4" id="KW-0472">Membrane</keyword>
<evidence type="ECO:0000313" key="5">
    <source>
        <dbReference type="EnsemblMetazoa" id="tetur21g00410.1"/>
    </source>
</evidence>
<dbReference type="PANTHER" id="PTHR23121">
    <property type="entry name" value="SODIUM-DEPENDENT GLUCOSE TRANSPORTER 1"/>
    <property type="match status" value="1"/>
</dbReference>
<feature type="transmembrane region" description="Helical" evidence="4">
    <location>
        <begin position="80"/>
        <end position="97"/>
    </location>
</feature>
<feature type="transmembrane region" description="Helical" evidence="4">
    <location>
        <begin position="348"/>
        <end position="370"/>
    </location>
</feature>
<evidence type="ECO:0000256" key="4">
    <source>
        <dbReference type="SAM" id="Phobius"/>
    </source>
</evidence>
<dbReference type="STRING" id="32264.T1KTN6"/>
<dbReference type="SUPFAM" id="SSF103473">
    <property type="entry name" value="MFS general substrate transporter"/>
    <property type="match status" value="1"/>
</dbReference>
<accession>T1KTN6</accession>
<organism evidence="5 6">
    <name type="scientific">Tetranychus urticae</name>
    <name type="common">Two-spotted spider mite</name>
    <dbReference type="NCBI Taxonomy" id="32264"/>
    <lineage>
        <taxon>Eukaryota</taxon>
        <taxon>Metazoa</taxon>
        <taxon>Ecdysozoa</taxon>
        <taxon>Arthropoda</taxon>
        <taxon>Chelicerata</taxon>
        <taxon>Arachnida</taxon>
        <taxon>Acari</taxon>
        <taxon>Acariformes</taxon>
        <taxon>Trombidiformes</taxon>
        <taxon>Prostigmata</taxon>
        <taxon>Eleutherengona</taxon>
        <taxon>Raphignathae</taxon>
        <taxon>Tetranychoidea</taxon>
        <taxon>Tetranychidae</taxon>
        <taxon>Tetranychus</taxon>
    </lineage>
</organism>
<dbReference type="PANTHER" id="PTHR23121:SF9">
    <property type="entry name" value="SODIUM-DEPENDENT GLUCOSE TRANSPORTER 1"/>
    <property type="match status" value="1"/>
</dbReference>
<feature type="transmembrane region" description="Helical" evidence="4">
    <location>
        <begin position="382"/>
        <end position="404"/>
    </location>
</feature>
<dbReference type="Gene3D" id="1.20.1250.20">
    <property type="entry name" value="MFS general substrate transporter like domains"/>
    <property type="match status" value="1"/>
</dbReference>
<dbReference type="GO" id="GO:0022857">
    <property type="term" value="F:transmembrane transporter activity"/>
    <property type="evidence" value="ECO:0007669"/>
    <property type="project" value="InterPro"/>
</dbReference>
<dbReference type="InterPro" id="IPR011701">
    <property type="entry name" value="MFS"/>
</dbReference>
<dbReference type="OrthoDB" id="6502433at2759"/>
<reference evidence="6" key="1">
    <citation type="submission" date="2011-08" db="EMBL/GenBank/DDBJ databases">
        <authorList>
            <person name="Rombauts S."/>
        </authorList>
    </citation>
    <scope>NUCLEOTIDE SEQUENCE</scope>
    <source>
        <strain evidence="6">London</strain>
    </source>
</reference>
<protein>
    <recommendedName>
        <fullName evidence="7">Major facilitator superfamily (MFS) profile domain-containing protein</fullName>
    </recommendedName>
</protein>
<dbReference type="KEGG" id="tut:107367307"/>
<sequence>MKLIRFICENRFRLFKTLLAYLTFLCLGSALNLLGSSLLDLQIRLNVDFAKVSYLIPFRSAGHILGSASAGFIEQRFNRCLVLSVCNLISGIFLGAAPNFFQFEYAACCLFISGIAHGIMDVLCNTLITDTWKDKCTNWLQALHMSVGIGSLLTPVLCRPFLIPEEGEPNVQRAINETFASPIIEPINIKPTASDVKAQYAFMIIGAISVVIALPLGYVYLKERSYQNKNKNNVQISSDIEPKQEWSPLKANGGIILVVIISHLVYSLEAVIGSLGASFSVKSDLHMDKRTGVLLATVFWSCFSFYRLIFIPLTFVASEVKLLLVNLLFMFIGVVICVPWANTHQICIWIGFIFLGMGLSPIFSAAYAMLAKHITITGKISTIIIIPGVFGESAHPALAATLMANSPISFLYYVGLLGILLVVTFGLLIIYCKLVFRTPNGLQRGIKERLSTLSISRH</sequence>
<dbReference type="AlphaFoldDB" id="T1KTN6"/>
<feature type="transmembrane region" description="Helical" evidence="4">
    <location>
        <begin position="54"/>
        <end position="73"/>
    </location>
</feature>
<name>T1KTN6_TETUR</name>
<dbReference type="OMA" id="MERYITF"/>
<keyword evidence="6" id="KW-1185">Reference proteome</keyword>
<evidence type="ECO:0000256" key="3">
    <source>
        <dbReference type="ARBA" id="ARBA00023136"/>
    </source>
</evidence>
<keyword evidence="1 4" id="KW-0812">Transmembrane</keyword>